<dbReference type="InterPro" id="IPR000542">
    <property type="entry name" value="Carn_acyl_trans"/>
</dbReference>
<dbReference type="Gene3D" id="6.10.250.1760">
    <property type="match status" value="1"/>
</dbReference>
<dbReference type="PANTHER" id="PTHR22589:SF31">
    <property type="entry name" value="CARNITINE O-PALMITOYLTRANSFERASE"/>
    <property type="match status" value="1"/>
</dbReference>
<dbReference type="InterPro" id="IPR023213">
    <property type="entry name" value="CAT-like_dom_sf"/>
</dbReference>
<protein>
    <submittedName>
        <fullName evidence="14">Carnitine O-palmitoyltransferase 1, liver isoform-like isoform X2</fullName>
    </submittedName>
</protein>
<dbReference type="PROSITE" id="PS00440">
    <property type="entry name" value="ACYLTRANSF_C_2"/>
    <property type="match status" value="1"/>
</dbReference>
<evidence type="ECO:0000256" key="6">
    <source>
        <dbReference type="ARBA" id="ARBA00022989"/>
    </source>
</evidence>
<feature type="transmembrane region" description="Helical" evidence="11">
    <location>
        <begin position="96"/>
        <end position="114"/>
    </location>
</feature>
<evidence type="ECO:0000313" key="14">
    <source>
        <dbReference type="EMBL" id="KAI6658009.1"/>
    </source>
</evidence>
<evidence type="ECO:0000313" key="15">
    <source>
        <dbReference type="Proteomes" id="UP001165289"/>
    </source>
</evidence>
<gene>
    <name evidence="14" type="ORF">LOD99_15724</name>
</gene>
<evidence type="ECO:0000256" key="10">
    <source>
        <dbReference type="PIRSR" id="PIRSR600542-1"/>
    </source>
</evidence>
<keyword evidence="9" id="KW-0012">Acyltransferase</keyword>
<dbReference type="GO" id="GO:0009437">
    <property type="term" value="P:carnitine metabolic process"/>
    <property type="evidence" value="ECO:0007669"/>
    <property type="project" value="TreeGrafter"/>
</dbReference>
<evidence type="ECO:0000256" key="8">
    <source>
        <dbReference type="ARBA" id="ARBA00023136"/>
    </source>
</evidence>
<evidence type="ECO:0000259" key="12">
    <source>
        <dbReference type="Pfam" id="PF00755"/>
    </source>
</evidence>
<dbReference type="PANTHER" id="PTHR22589">
    <property type="entry name" value="CARNITINE O-ACYLTRANSFERASE"/>
    <property type="match status" value="1"/>
</dbReference>
<evidence type="ECO:0000256" key="3">
    <source>
        <dbReference type="ARBA" id="ARBA00022679"/>
    </source>
</evidence>
<comment type="similarity">
    <text evidence="2">Belongs to the carnitine/choline acetyltransferase family.</text>
</comment>
<comment type="caution">
    <text evidence="14">The sequence shown here is derived from an EMBL/GenBank/DDBJ whole genome shotgun (WGS) entry which is preliminary data.</text>
</comment>
<evidence type="ECO:0000256" key="11">
    <source>
        <dbReference type="SAM" id="Phobius"/>
    </source>
</evidence>
<dbReference type="Gene3D" id="3.30.559.10">
    <property type="entry name" value="Chloramphenicol acetyltransferase-like domain"/>
    <property type="match status" value="1"/>
</dbReference>
<dbReference type="Proteomes" id="UP001165289">
    <property type="component" value="Unassembled WGS sequence"/>
</dbReference>
<comment type="subcellular location">
    <subcellularLocation>
        <location evidence="1">Membrane</location>
        <topology evidence="1">Multi-pass membrane protein</topology>
    </subcellularLocation>
</comment>
<dbReference type="InterPro" id="IPR039551">
    <property type="entry name" value="Cho/carn_acyl_trans"/>
</dbReference>
<feature type="active site" description="Proton acceptor" evidence="10">
    <location>
        <position position="512"/>
    </location>
</feature>
<dbReference type="SUPFAM" id="SSF52777">
    <property type="entry name" value="CoA-dependent acyltransferases"/>
    <property type="match status" value="2"/>
</dbReference>
<dbReference type="EMBL" id="JAKMXF010000110">
    <property type="protein sequence ID" value="KAI6658009.1"/>
    <property type="molecule type" value="Genomic_DNA"/>
</dbReference>
<evidence type="ECO:0000256" key="1">
    <source>
        <dbReference type="ARBA" id="ARBA00004141"/>
    </source>
</evidence>
<dbReference type="GO" id="GO:0004095">
    <property type="term" value="F:carnitine O-palmitoyltransferase activity"/>
    <property type="evidence" value="ECO:0007669"/>
    <property type="project" value="TreeGrafter"/>
</dbReference>
<feature type="domain" description="Carnitine O-palmitoyltransferase N-terminal" evidence="13">
    <location>
        <begin position="1"/>
        <end position="47"/>
    </location>
</feature>
<keyword evidence="8 11" id="KW-0472">Membrane</keyword>
<evidence type="ECO:0000256" key="5">
    <source>
        <dbReference type="ARBA" id="ARBA00022832"/>
    </source>
</evidence>
<keyword evidence="15" id="KW-1185">Reference proteome</keyword>
<feature type="domain" description="Choline/carnitine acyltransferase" evidence="12">
    <location>
        <begin position="181"/>
        <end position="813"/>
    </location>
</feature>
<dbReference type="Gene3D" id="3.30.559.70">
    <property type="entry name" value="Choline/Carnitine o-acyltransferase, domain 2"/>
    <property type="match status" value="1"/>
</dbReference>
<dbReference type="GO" id="GO:0016020">
    <property type="term" value="C:membrane"/>
    <property type="evidence" value="ECO:0007669"/>
    <property type="project" value="UniProtKB-SubCell"/>
</dbReference>
<dbReference type="AlphaFoldDB" id="A0AAV7KD56"/>
<dbReference type="GO" id="GO:0006631">
    <property type="term" value="P:fatty acid metabolic process"/>
    <property type="evidence" value="ECO:0007669"/>
    <property type="project" value="UniProtKB-KW"/>
</dbReference>
<name>A0AAV7KD56_9METZ</name>
<keyword evidence="6 11" id="KW-1133">Transmembrane helix</keyword>
<keyword evidence="3" id="KW-0808">Transferase</keyword>
<evidence type="ECO:0000256" key="7">
    <source>
        <dbReference type="ARBA" id="ARBA00023098"/>
    </source>
</evidence>
<keyword evidence="4 11" id="KW-0812">Transmembrane</keyword>
<keyword evidence="5" id="KW-0276">Fatty acid metabolism</keyword>
<evidence type="ECO:0000256" key="2">
    <source>
        <dbReference type="ARBA" id="ARBA00005232"/>
    </source>
</evidence>
<organism evidence="14 15">
    <name type="scientific">Oopsacas minuta</name>
    <dbReference type="NCBI Taxonomy" id="111878"/>
    <lineage>
        <taxon>Eukaryota</taxon>
        <taxon>Metazoa</taxon>
        <taxon>Porifera</taxon>
        <taxon>Hexactinellida</taxon>
        <taxon>Hexasterophora</taxon>
        <taxon>Lyssacinosida</taxon>
        <taxon>Leucopsacidae</taxon>
        <taxon>Oopsacas</taxon>
    </lineage>
</organism>
<dbReference type="InterPro" id="IPR042231">
    <property type="entry name" value="Cho/carn_acyl_trans_2"/>
</dbReference>
<evidence type="ECO:0000256" key="4">
    <source>
        <dbReference type="ARBA" id="ARBA00022692"/>
    </source>
</evidence>
<sequence>MAEASSAVAFQFYVADDGIHYECSPKVLYIIARMFFKGTGKRFARIKNKIRSGTFPSSPLHFVLFETLLMIYYIFHPGLIWPIDTVMSYIDIAYRFLPWYANLNWLLQTFYITLPLAITFWFLYALLLHYCLRVLLTHISWVFEDPKRPTLKTKIWAICLKILCGYSTELLYSYQRALPKLPVPNLNSTISKYLDSVRPLLSDEEYKEIEDLSKDFLKNEGHRLQRFLTLRSWITQNYITEWWEDYVYLASGRKPTNPNENTSPYPGIMINSNYYILGLVFDKGPRRQASKAASLSHLFLEWKNKLENENVGPIKTPNKLVPLCMTQYKRIFGTTRIPKKGQDYLMQTTGRKSGHIIVYREGKFYKVDGYYRGKMVSAKQLEKTMEEILSDTTPASDAEKHLASFTALDRDEWADFREKYATTGANKRYMDMIDTAAFFLVLDTETKHYGNLPDEYYGEETLQYKQTYDNDRPYFSEYCKSLLTGNGSNRWFDKSITLIVFANGSTGMNLEHSFADAPVLGHLYEVVSIVETDYLVSAKSKKRVVYKNFMLKSDGKRYTPDGYLSGNGNVTSGKYERMEWKFNEEAARKIEIQNEIAVQAADSVTMKAGYFPHFGRETIKQCNCSPDAFLQMSMQLACYKSTGKFSLTYESAMTRLFRDGRTETVRPVTAESCKFVKTMLQDPIDVVEAHEALQCAMKVHVQKAKEATTGQGIDRHLFALFVVSKGKNIDSPFLSKVIVEPWKLSTSQTPTNQSGVDQTNFPECSTGGGGFGPVTRHGYGVSYIFTSGLICLHVSSFKDSPYTDAVKFYDEIVEAMVQIKNICSEAIALQKESAEKPAELTQQNGNGHLTKAPKLSKKFRYMSYNDSIAEPRVQSFSY</sequence>
<proteinExistence type="inferred from homology"/>
<dbReference type="InterPro" id="IPR032476">
    <property type="entry name" value="CPT_N"/>
</dbReference>
<evidence type="ECO:0000259" key="13">
    <source>
        <dbReference type="Pfam" id="PF16484"/>
    </source>
</evidence>
<keyword evidence="7" id="KW-0443">Lipid metabolism</keyword>
<feature type="transmembrane region" description="Helical" evidence="11">
    <location>
        <begin position="58"/>
        <end position="75"/>
    </location>
</feature>
<dbReference type="Pfam" id="PF16484">
    <property type="entry name" value="CPT_N"/>
    <property type="match status" value="1"/>
</dbReference>
<reference evidence="14 15" key="1">
    <citation type="journal article" date="2023" name="BMC Biol.">
        <title>The compact genome of the sponge Oopsacas minuta (Hexactinellida) is lacking key metazoan core genes.</title>
        <authorList>
            <person name="Santini S."/>
            <person name="Schenkelaars Q."/>
            <person name="Jourda C."/>
            <person name="Duchesne M."/>
            <person name="Belahbib H."/>
            <person name="Rocher C."/>
            <person name="Selva M."/>
            <person name="Riesgo A."/>
            <person name="Vervoort M."/>
            <person name="Leys S.P."/>
            <person name="Kodjabachian L."/>
            <person name="Le Bivic A."/>
            <person name="Borchiellini C."/>
            <person name="Claverie J.M."/>
            <person name="Renard E."/>
        </authorList>
    </citation>
    <scope>NUCLEOTIDE SEQUENCE [LARGE SCALE GENOMIC DNA]</scope>
    <source>
        <strain evidence="14">SPO-2</strain>
    </source>
</reference>
<accession>A0AAV7KD56</accession>
<dbReference type="PROSITE" id="PS00439">
    <property type="entry name" value="ACYLTRANSF_C_1"/>
    <property type="match status" value="1"/>
</dbReference>
<evidence type="ECO:0000256" key="9">
    <source>
        <dbReference type="ARBA" id="ARBA00023315"/>
    </source>
</evidence>
<dbReference type="GO" id="GO:0005739">
    <property type="term" value="C:mitochondrion"/>
    <property type="evidence" value="ECO:0007669"/>
    <property type="project" value="TreeGrafter"/>
</dbReference>
<dbReference type="Pfam" id="PF00755">
    <property type="entry name" value="Carn_acyltransf"/>
    <property type="match status" value="1"/>
</dbReference>
<dbReference type="FunFam" id="3.30.559.10:FF:000002">
    <property type="entry name" value="carnitine O-palmitoyltransferase 1, liver isoform"/>
    <property type="match status" value="1"/>
</dbReference>